<keyword evidence="1" id="KW-0472">Membrane</keyword>
<dbReference type="EMBL" id="CAEZUP010000036">
    <property type="protein sequence ID" value="CAB4609524.1"/>
    <property type="molecule type" value="Genomic_DNA"/>
</dbReference>
<reference evidence="2" key="1">
    <citation type="submission" date="2020-05" db="EMBL/GenBank/DDBJ databases">
        <authorList>
            <person name="Chiriac C."/>
            <person name="Salcher M."/>
            <person name="Ghai R."/>
            <person name="Kavagutti S V."/>
        </authorList>
    </citation>
    <scope>NUCLEOTIDE SEQUENCE</scope>
</reference>
<keyword evidence="1" id="KW-0812">Transmembrane</keyword>
<organism evidence="2">
    <name type="scientific">freshwater metagenome</name>
    <dbReference type="NCBI Taxonomy" id="449393"/>
    <lineage>
        <taxon>unclassified sequences</taxon>
        <taxon>metagenomes</taxon>
        <taxon>ecological metagenomes</taxon>
    </lineage>
</organism>
<evidence type="ECO:0000256" key="1">
    <source>
        <dbReference type="SAM" id="Phobius"/>
    </source>
</evidence>
<feature type="transmembrane region" description="Helical" evidence="1">
    <location>
        <begin position="74"/>
        <end position="93"/>
    </location>
</feature>
<feature type="transmembrane region" description="Helical" evidence="1">
    <location>
        <begin position="113"/>
        <end position="135"/>
    </location>
</feature>
<sequence length="165" mass="18885">MILWFAGVSFVFVWWVFRSPALDYRLVMLGSILPIGDVVFGGPRLLHTLLAPVAVLTVLMLATQKRRLVRRRWIGIPIGMMMHIALDGIWARTGNFWWPFFGTDFGNEGLPEFGHSFGVSVLLELVGAVCLVWAWRTFDFSDKRTRDRFIHTGHLNRVVEQPPTC</sequence>
<keyword evidence="1" id="KW-1133">Transmembrane helix</keyword>
<evidence type="ECO:0000313" key="2">
    <source>
        <dbReference type="EMBL" id="CAB4609524.1"/>
    </source>
</evidence>
<feature type="transmembrane region" description="Helical" evidence="1">
    <location>
        <begin position="42"/>
        <end position="62"/>
    </location>
</feature>
<dbReference type="AlphaFoldDB" id="A0A6J6HEJ0"/>
<accession>A0A6J6HEJ0</accession>
<proteinExistence type="predicted"/>
<name>A0A6J6HEJ0_9ZZZZ</name>
<gene>
    <name evidence="2" type="ORF">UFOPK1835_00990</name>
</gene>
<protein>
    <submittedName>
        <fullName evidence="2">Unannotated protein</fullName>
    </submittedName>
</protein>